<dbReference type="Pfam" id="PF03612">
    <property type="entry name" value="EIIBC-GUT_N"/>
    <property type="match status" value="1"/>
</dbReference>
<dbReference type="RefSeq" id="WP_150810993.1">
    <property type="nucleotide sequence ID" value="NZ_CABPSR010000018.1"/>
</dbReference>
<name>A0A5E5BHD0_9BURK</name>
<dbReference type="Proteomes" id="UP000335538">
    <property type="component" value="Unassembled WGS sequence"/>
</dbReference>
<evidence type="ECO:0000259" key="4">
    <source>
        <dbReference type="PROSITE" id="PS51102"/>
    </source>
</evidence>
<evidence type="ECO:0000256" key="3">
    <source>
        <dbReference type="SAM" id="Phobius"/>
    </source>
</evidence>
<keyword evidence="3" id="KW-0812">Transmembrane</keyword>
<dbReference type="Pfam" id="PF03608">
    <property type="entry name" value="EII-GUT"/>
    <property type="match status" value="1"/>
</dbReference>
<dbReference type="InterPro" id="IPR004699">
    <property type="entry name" value="PTS_IID_sorb"/>
</dbReference>
<dbReference type="AlphaFoldDB" id="A0A5E5BHD0"/>
<keyword evidence="3" id="KW-0472">Membrane</keyword>
<dbReference type="PANTHER" id="PTHR39427:SF1">
    <property type="entry name" value="PTS SYSTEM GLUCITOL_SORBITOL-SPECIFIC EIIB COMPONENT"/>
    <property type="match status" value="1"/>
</dbReference>
<keyword evidence="3" id="KW-1133">Transmembrane helix</keyword>
<dbReference type="GO" id="GO:0009401">
    <property type="term" value="P:phosphoenolpyruvate-dependent sugar phosphotransferase system"/>
    <property type="evidence" value="ECO:0007669"/>
    <property type="project" value="InterPro"/>
</dbReference>
<feature type="transmembrane region" description="Helical" evidence="3">
    <location>
        <begin position="357"/>
        <end position="378"/>
    </location>
</feature>
<feature type="transmembrane region" description="Helical" evidence="3">
    <location>
        <begin position="72"/>
        <end position="93"/>
    </location>
</feature>
<feature type="region of interest" description="Disordered" evidence="2">
    <location>
        <begin position="182"/>
        <end position="206"/>
    </location>
</feature>
<dbReference type="InterPro" id="IPR011618">
    <property type="entry name" value="PTS_EIIBC_GUT_N"/>
</dbReference>
<accession>A0A5E5BHD0</accession>
<dbReference type="InterPro" id="IPR011638">
    <property type="entry name" value="PTS_EIIBC_GUT_C"/>
</dbReference>
<feature type="transmembrane region" description="Helical" evidence="3">
    <location>
        <begin position="390"/>
        <end position="417"/>
    </location>
</feature>
<feature type="modified residue" description="Phosphocysteine; by EIIA" evidence="1">
    <location>
        <position position="275"/>
    </location>
</feature>
<feature type="compositionally biased region" description="Low complexity" evidence="2">
    <location>
        <begin position="182"/>
        <end position="195"/>
    </location>
</feature>
<protein>
    <submittedName>
        <fullName evidence="5">PTS sorbitol transporter subunit IIB</fullName>
    </submittedName>
</protein>
<dbReference type="InterPro" id="IPR004702">
    <property type="entry name" value="PTS_sorb_EIIBC"/>
</dbReference>
<dbReference type="PANTHER" id="PTHR39427">
    <property type="match status" value="1"/>
</dbReference>
<evidence type="ECO:0000256" key="2">
    <source>
        <dbReference type="SAM" id="MobiDB-lite"/>
    </source>
</evidence>
<organism evidence="5 6">
    <name type="scientific">Pandoraea sputorum</name>
    <dbReference type="NCBI Taxonomy" id="93222"/>
    <lineage>
        <taxon>Bacteria</taxon>
        <taxon>Pseudomonadati</taxon>
        <taxon>Pseudomonadota</taxon>
        <taxon>Betaproteobacteria</taxon>
        <taxon>Burkholderiales</taxon>
        <taxon>Burkholderiaceae</taxon>
        <taxon>Pandoraea</taxon>
    </lineage>
</organism>
<evidence type="ECO:0000313" key="6">
    <source>
        <dbReference type="Proteomes" id="UP000335538"/>
    </source>
</evidence>
<evidence type="ECO:0000313" key="5">
    <source>
        <dbReference type="EMBL" id="VVE84435.1"/>
    </source>
</evidence>
<feature type="transmembrane region" description="Helical" evidence="3">
    <location>
        <begin position="25"/>
        <end position="51"/>
    </location>
</feature>
<proteinExistence type="predicted"/>
<sequence length="531" mass="55071">MAPLDSLTHALEAVTGVFDAGGKTLVGFVTGILPTLVVLLTAIYTVIALVGEPRIRALARFLSKNSLTRYSLLPLLAMFFLTNPMAYTFGVFLEERHKPAFYDTTVSLCHPITGLFPHGNPSELFVWLGVATGITTLAQTHAVSFSLPKLALYYLGVALLINLLRGRVTEALTRRMMTRDGACPAPSGDPGAGAPVPHGTHAPAYHGVEVRRGPNGWGGPLVITPTGQRNKIVAVTGGDIPKVAQRLAELTGATVVDGFRSPPPGTEVAAVVIDCGGTARCGVYPRQRIPTINVRPVGASGPLAQFITEDIYVSGVQLDCLSRVDGPTASAEGRTTSLRACAAEPDRSRRVNRLGGLASTLTTVAGGMGGVVNILYSSGRKSIDTVITNVLPFIAFVAMLIGVINALAVTTGLAHWLAPLADNILGLVALSAICGLPFLSPVLGPGAVIAQVIGAAIVGPAIAHGTIAPHLALPALFAYDTQVGCDFAPVGLSLGEAKPETIRLGVPAVLLSRQIMGPVSVLVAWGASLTL</sequence>
<dbReference type="PROSITE" id="PS51107">
    <property type="entry name" value="PTS_EIIC_TYPE_5"/>
    <property type="match status" value="1"/>
</dbReference>
<dbReference type="Pfam" id="PF07663">
    <property type="entry name" value="EIIBC-GUT_C"/>
    <property type="match status" value="1"/>
</dbReference>
<dbReference type="GO" id="GO:0005886">
    <property type="term" value="C:plasma membrane"/>
    <property type="evidence" value="ECO:0007669"/>
    <property type="project" value="TreeGrafter"/>
</dbReference>
<reference evidence="5 6" key="1">
    <citation type="submission" date="2019-08" db="EMBL/GenBank/DDBJ databases">
        <authorList>
            <person name="Peeters C."/>
        </authorList>
    </citation>
    <scope>NUCLEOTIDE SEQUENCE [LARGE SCALE GENOMIC DNA]</scope>
    <source>
        <strain evidence="5 6">LMG 31121</strain>
    </source>
</reference>
<feature type="transmembrane region" description="Helical" evidence="3">
    <location>
        <begin position="424"/>
        <end position="442"/>
    </location>
</feature>
<dbReference type="PROSITE" id="PS51102">
    <property type="entry name" value="PTS_EIIB_TYPE_5"/>
    <property type="match status" value="1"/>
</dbReference>
<feature type="domain" description="PTS EIIB type-5" evidence="4">
    <location>
        <begin position="204"/>
        <end position="391"/>
    </location>
</feature>
<evidence type="ECO:0000256" key="1">
    <source>
        <dbReference type="PROSITE-ProRule" id="PRU00425"/>
    </source>
</evidence>
<gene>
    <name evidence="5" type="ORF">PSP31121_04761</name>
</gene>
<feature type="transmembrane region" description="Helical" evidence="3">
    <location>
        <begin position="151"/>
        <end position="168"/>
    </location>
</feature>
<dbReference type="GO" id="GO:0008982">
    <property type="term" value="F:protein-N(PI)-phosphohistidine-sugar phosphotransferase activity"/>
    <property type="evidence" value="ECO:0007669"/>
    <property type="project" value="InterPro"/>
</dbReference>
<dbReference type="EMBL" id="CABPSR010000018">
    <property type="protein sequence ID" value="VVE84435.1"/>
    <property type="molecule type" value="Genomic_DNA"/>
</dbReference>